<evidence type="ECO:0000256" key="5">
    <source>
        <dbReference type="ARBA" id="ARBA00022989"/>
    </source>
</evidence>
<evidence type="ECO:0000256" key="2">
    <source>
        <dbReference type="ARBA" id="ARBA00022448"/>
    </source>
</evidence>
<dbReference type="AlphaFoldDB" id="A0A6S6TEZ5"/>
<proteinExistence type="inferred from homology"/>
<keyword evidence="4 7" id="KW-0812">Transmembrane</keyword>
<dbReference type="InterPro" id="IPR000515">
    <property type="entry name" value="MetI-like"/>
</dbReference>
<feature type="transmembrane region" description="Helical" evidence="7">
    <location>
        <begin position="42"/>
        <end position="65"/>
    </location>
</feature>
<keyword evidence="5 7" id="KW-1133">Transmembrane helix</keyword>
<evidence type="ECO:0000313" key="9">
    <source>
        <dbReference type="EMBL" id="CAA6815057.1"/>
    </source>
</evidence>
<feature type="transmembrane region" description="Helical" evidence="7">
    <location>
        <begin position="142"/>
        <end position="161"/>
    </location>
</feature>
<accession>A0A6S6TEZ5</accession>
<comment type="similarity">
    <text evidence="7">Belongs to the binding-protein-dependent transport system permease family.</text>
</comment>
<evidence type="ECO:0000256" key="7">
    <source>
        <dbReference type="RuleBase" id="RU363032"/>
    </source>
</evidence>
<feature type="transmembrane region" description="Helical" evidence="7">
    <location>
        <begin position="107"/>
        <end position="130"/>
    </location>
</feature>
<sequence length="304" mass="32639">MTTILTIVGLLAGSAIVAYAFRLFLTLVLSGETRKAIQTAPLTATFGLFIILVYVIAAVFAPWIAPYGESEIVGDSYAPADAAMWLGGDQLGRDLFSRIIYGARNTVGLSIATTALAFVAGTTLGLLAAIKGGWVDQLLGRLADTIMAIPSLILALLLLSIYETSTLNMILVIGFIYTPLIFRLSRSVAGNIVVMDYIEAAKLRGESSWYLIRKEILPNAMAPLIAEFGLRFCFVFLLVAGLSFLGLGIQPPTADWGSMVRENATLISFGEFTPLIPAAAIALLTVSVNFVVDWMLYRSSGLKV</sequence>
<evidence type="ECO:0000259" key="8">
    <source>
        <dbReference type="PROSITE" id="PS50928"/>
    </source>
</evidence>
<keyword evidence="3" id="KW-1003">Cell membrane</keyword>
<dbReference type="InterPro" id="IPR025966">
    <property type="entry name" value="OppC_N"/>
</dbReference>
<protein>
    <submittedName>
        <fullName evidence="9">Ribose ABC transport system, permease protein RbsC (TC 3.A.1.2.1)</fullName>
    </submittedName>
</protein>
<dbReference type="SUPFAM" id="SSF161098">
    <property type="entry name" value="MetI-like"/>
    <property type="match status" value="1"/>
</dbReference>
<evidence type="ECO:0000256" key="4">
    <source>
        <dbReference type="ARBA" id="ARBA00022692"/>
    </source>
</evidence>
<dbReference type="PANTHER" id="PTHR43386">
    <property type="entry name" value="OLIGOPEPTIDE TRANSPORT SYSTEM PERMEASE PROTEIN APPC"/>
    <property type="match status" value="1"/>
</dbReference>
<comment type="subcellular location">
    <subcellularLocation>
        <location evidence="1 7">Cell membrane</location>
        <topology evidence="1 7">Multi-pass membrane protein</topology>
    </subcellularLocation>
</comment>
<name>A0A6S6TEZ5_9GAMM</name>
<feature type="transmembrane region" description="Helical" evidence="7">
    <location>
        <begin position="6"/>
        <end position="30"/>
    </location>
</feature>
<dbReference type="Pfam" id="PF12911">
    <property type="entry name" value="OppC_N"/>
    <property type="match status" value="1"/>
</dbReference>
<evidence type="ECO:0000256" key="6">
    <source>
        <dbReference type="ARBA" id="ARBA00023136"/>
    </source>
</evidence>
<keyword evidence="2 7" id="KW-0813">Transport</keyword>
<reference evidence="9" key="1">
    <citation type="submission" date="2020-01" db="EMBL/GenBank/DDBJ databases">
        <authorList>
            <person name="Meier V. D."/>
            <person name="Meier V D."/>
        </authorList>
    </citation>
    <scope>NUCLEOTIDE SEQUENCE</scope>
    <source>
        <strain evidence="9">HLG_WM_MAG_09</strain>
    </source>
</reference>
<feature type="domain" description="ABC transmembrane type-1" evidence="8">
    <location>
        <begin position="103"/>
        <end position="296"/>
    </location>
</feature>
<dbReference type="InterPro" id="IPR050366">
    <property type="entry name" value="BP-dependent_transpt_permease"/>
</dbReference>
<dbReference type="CDD" id="cd06261">
    <property type="entry name" value="TM_PBP2"/>
    <property type="match status" value="1"/>
</dbReference>
<gene>
    <name evidence="9" type="ORF">HELGO_WM35974</name>
</gene>
<dbReference type="EMBL" id="CACVAT010000238">
    <property type="protein sequence ID" value="CAA6815057.1"/>
    <property type="molecule type" value="Genomic_DNA"/>
</dbReference>
<dbReference type="Pfam" id="PF00528">
    <property type="entry name" value="BPD_transp_1"/>
    <property type="match status" value="1"/>
</dbReference>
<dbReference type="PANTHER" id="PTHR43386:SF25">
    <property type="entry name" value="PEPTIDE ABC TRANSPORTER PERMEASE PROTEIN"/>
    <property type="match status" value="1"/>
</dbReference>
<dbReference type="GO" id="GO:0005886">
    <property type="term" value="C:plasma membrane"/>
    <property type="evidence" value="ECO:0007669"/>
    <property type="project" value="UniProtKB-SubCell"/>
</dbReference>
<dbReference type="Gene3D" id="1.10.3720.10">
    <property type="entry name" value="MetI-like"/>
    <property type="match status" value="1"/>
</dbReference>
<dbReference type="InterPro" id="IPR035906">
    <property type="entry name" value="MetI-like_sf"/>
</dbReference>
<feature type="transmembrane region" description="Helical" evidence="7">
    <location>
        <begin position="228"/>
        <end position="249"/>
    </location>
</feature>
<evidence type="ECO:0000256" key="3">
    <source>
        <dbReference type="ARBA" id="ARBA00022475"/>
    </source>
</evidence>
<evidence type="ECO:0000256" key="1">
    <source>
        <dbReference type="ARBA" id="ARBA00004651"/>
    </source>
</evidence>
<feature type="transmembrane region" description="Helical" evidence="7">
    <location>
        <begin position="275"/>
        <end position="297"/>
    </location>
</feature>
<dbReference type="PROSITE" id="PS50928">
    <property type="entry name" value="ABC_TM1"/>
    <property type="match status" value="1"/>
</dbReference>
<keyword evidence="6 7" id="KW-0472">Membrane</keyword>
<organism evidence="9">
    <name type="scientific">uncultured Thiotrichaceae bacterium</name>
    <dbReference type="NCBI Taxonomy" id="298394"/>
    <lineage>
        <taxon>Bacteria</taxon>
        <taxon>Pseudomonadati</taxon>
        <taxon>Pseudomonadota</taxon>
        <taxon>Gammaproteobacteria</taxon>
        <taxon>Thiotrichales</taxon>
        <taxon>Thiotrichaceae</taxon>
        <taxon>environmental samples</taxon>
    </lineage>
</organism>
<dbReference type="GO" id="GO:0055085">
    <property type="term" value="P:transmembrane transport"/>
    <property type="evidence" value="ECO:0007669"/>
    <property type="project" value="InterPro"/>
</dbReference>